<dbReference type="Gramene" id="PRQ33376">
    <property type="protein sequence ID" value="PRQ33376"/>
    <property type="gene ID" value="RchiOBHm_Chr5g0056901"/>
</dbReference>
<sequence length="65" mass="6977">MLTSFAELLCMVNPCMFRSTGKMSGLICSSTQGLCLDVLASGFAWPTAQTLCCGALSLLWLVVER</sequence>
<evidence type="ECO:0000313" key="1">
    <source>
        <dbReference type="EMBL" id="PRQ33376.1"/>
    </source>
</evidence>
<comment type="caution">
    <text evidence="1">The sequence shown here is derived from an EMBL/GenBank/DDBJ whole genome shotgun (WGS) entry which is preliminary data.</text>
</comment>
<keyword evidence="2" id="KW-1185">Reference proteome</keyword>
<dbReference type="AlphaFoldDB" id="A0A2P6QGR5"/>
<accession>A0A2P6QGR5</accession>
<dbReference type="EMBL" id="PDCK01000043">
    <property type="protein sequence ID" value="PRQ33376.1"/>
    <property type="molecule type" value="Genomic_DNA"/>
</dbReference>
<protein>
    <submittedName>
        <fullName evidence="1">Uncharacterized protein</fullName>
    </submittedName>
</protein>
<proteinExistence type="predicted"/>
<dbReference type="Proteomes" id="UP000238479">
    <property type="component" value="Chromosome 5"/>
</dbReference>
<gene>
    <name evidence="1" type="ORF">RchiOBHm_Chr5g0056901</name>
</gene>
<reference evidence="1 2" key="1">
    <citation type="journal article" date="2018" name="Nat. Genet.">
        <title>The Rosa genome provides new insights in the design of modern roses.</title>
        <authorList>
            <person name="Bendahmane M."/>
        </authorList>
    </citation>
    <scope>NUCLEOTIDE SEQUENCE [LARGE SCALE GENOMIC DNA]</scope>
    <source>
        <strain evidence="2">cv. Old Blush</strain>
    </source>
</reference>
<organism evidence="1 2">
    <name type="scientific">Rosa chinensis</name>
    <name type="common">China rose</name>
    <dbReference type="NCBI Taxonomy" id="74649"/>
    <lineage>
        <taxon>Eukaryota</taxon>
        <taxon>Viridiplantae</taxon>
        <taxon>Streptophyta</taxon>
        <taxon>Embryophyta</taxon>
        <taxon>Tracheophyta</taxon>
        <taxon>Spermatophyta</taxon>
        <taxon>Magnoliopsida</taxon>
        <taxon>eudicotyledons</taxon>
        <taxon>Gunneridae</taxon>
        <taxon>Pentapetalae</taxon>
        <taxon>rosids</taxon>
        <taxon>fabids</taxon>
        <taxon>Rosales</taxon>
        <taxon>Rosaceae</taxon>
        <taxon>Rosoideae</taxon>
        <taxon>Rosoideae incertae sedis</taxon>
        <taxon>Rosa</taxon>
    </lineage>
</organism>
<evidence type="ECO:0000313" key="2">
    <source>
        <dbReference type="Proteomes" id="UP000238479"/>
    </source>
</evidence>
<name>A0A2P6QGR5_ROSCH</name>